<keyword evidence="2" id="KW-0732">Signal</keyword>
<keyword evidence="4" id="KW-1185">Reference proteome</keyword>
<protein>
    <submittedName>
        <fullName evidence="3">Uncharacterized protein</fullName>
    </submittedName>
</protein>
<feature type="compositionally biased region" description="Basic and acidic residues" evidence="1">
    <location>
        <begin position="233"/>
        <end position="243"/>
    </location>
</feature>
<dbReference type="AlphaFoldDB" id="A0A3M6UAX3"/>
<comment type="caution">
    <text evidence="3">The sequence shown here is derived from an EMBL/GenBank/DDBJ whole genome shotgun (WGS) entry which is preliminary data.</text>
</comment>
<dbReference type="Proteomes" id="UP000275408">
    <property type="component" value="Unassembled WGS sequence"/>
</dbReference>
<feature type="region of interest" description="Disordered" evidence="1">
    <location>
        <begin position="203"/>
        <end position="251"/>
    </location>
</feature>
<dbReference type="EMBL" id="RCHS01001908">
    <property type="protein sequence ID" value="RMX50716.1"/>
    <property type="molecule type" value="Genomic_DNA"/>
</dbReference>
<evidence type="ECO:0000256" key="1">
    <source>
        <dbReference type="SAM" id="MobiDB-lite"/>
    </source>
</evidence>
<feature type="compositionally biased region" description="Basic and acidic residues" evidence="1">
    <location>
        <begin position="497"/>
        <end position="506"/>
    </location>
</feature>
<reference evidence="3 4" key="1">
    <citation type="journal article" date="2018" name="Sci. Rep.">
        <title>Comparative analysis of the Pocillopora damicornis genome highlights role of immune system in coral evolution.</title>
        <authorList>
            <person name="Cunning R."/>
            <person name="Bay R.A."/>
            <person name="Gillette P."/>
            <person name="Baker A.C."/>
            <person name="Traylor-Knowles N."/>
        </authorList>
    </citation>
    <scope>NUCLEOTIDE SEQUENCE [LARGE SCALE GENOMIC DNA]</scope>
    <source>
        <strain evidence="3">RSMAS</strain>
        <tissue evidence="3">Whole animal</tissue>
    </source>
</reference>
<evidence type="ECO:0000313" key="3">
    <source>
        <dbReference type="EMBL" id="RMX50716.1"/>
    </source>
</evidence>
<feature type="compositionally biased region" description="Basic and acidic residues" evidence="1">
    <location>
        <begin position="206"/>
        <end position="219"/>
    </location>
</feature>
<dbReference type="OrthoDB" id="5969661at2759"/>
<evidence type="ECO:0000256" key="2">
    <source>
        <dbReference type="SAM" id="SignalP"/>
    </source>
</evidence>
<evidence type="ECO:0000313" key="4">
    <source>
        <dbReference type="Proteomes" id="UP000275408"/>
    </source>
</evidence>
<name>A0A3M6UAX3_POCDA</name>
<feature type="compositionally biased region" description="Acidic residues" evidence="1">
    <location>
        <begin position="451"/>
        <end position="474"/>
    </location>
</feature>
<feature type="chain" id="PRO_5017928176" evidence="2">
    <location>
        <begin position="22"/>
        <end position="506"/>
    </location>
</feature>
<feature type="signal peptide" evidence="2">
    <location>
        <begin position="1"/>
        <end position="21"/>
    </location>
</feature>
<feature type="region of interest" description="Disordered" evidence="1">
    <location>
        <begin position="436"/>
        <end position="506"/>
    </location>
</feature>
<gene>
    <name evidence="3" type="ORF">pdam_00013192</name>
</gene>
<accession>A0A3M6UAX3</accession>
<proteinExistence type="predicted"/>
<sequence length="506" mass="58101">MKSAVFGWIMLCCVFPQGSECMNIHGGRHIKMKKEWKNKKMIFKTEFQAKGSVTARPEIESKNMEKMLAGRIAPSKPLTQKRSTSSSQDLDGAAKIISLPATRKDVLVRNPQNVHFAKKVVVGSQFRKLLKKLYQNHSKDVQAIKRKLTSEQLQLLESKEEGEDDKADIYSIEGKSEASKNKTVVELRAAILRLLNEVAKKAKSAHNAEQRYKQDESSRHPFRRKKFGQTLKTEIEESYDHSRSPSSIAKGEDLSAKRANYLDLLNFITRMKSTDIGKDVDLYNTDSMQSSSMMVNSGMNKMLNSRDLMTQIPNTGNRQQVKEEKGVLPGEGMQMQELNLAKQRWLLEDQLENRIAQLQSKARLPVPQQEFPQIQNSQNNDMTDFMQRLQNVITTPSLGPIPLSYRGPAMFQKPSFLPRVNQYLPFARPFPATETRLPFYRPMNPRPPYPMDDEGEDDNEDDDDNSDYDNDERDEPPPHHSDREHEDSYNADEDEGEQRYPDIDER</sequence>
<feature type="compositionally biased region" description="Basic and acidic residues" evidence="1">
    <location>
        <begin position="475"/>
        <end position="488"/>
    </location>
</feature>
<organism evidence="3 4">
    <name type="scientific">Pocillopora damicornis</name>
    <name type="common">Cauliflower coral</name>
    <name type="synonym">Millepora damicornis</name>
    <dbReference type="NCBI Taxonomy" id="46731"/>
    <lineage>
        <taxon>Eukaryota</taxon>
        <taxon>Metazoa</taxon>
        <taxon>Cnidaria</taxon>
        <taxon>Anthozoa</taxon>
        <taxon>Hexacorallia</taxon>
        <taxon>Scleractinia</taxon>
        <taxon>Astrocoeniina</taxon>
        <taxon>Pocilloporidae</taxon>
        <taxon>Pocillopora</taxon>
    </lineage>
</organism>